<gene>
    <name evidence="1" type="ORF">MML48_2g00003201</name>
</gene>
<keyword evidence="2" id="KW-1185">Reference proteome</keyword>
<evidence type="ECO:0000313" key="2">
    <source>
        <dbReference type="Proteomes" id="UP001056778"/>
    </source>
</evidence>
<organism evidence="1 2">
    <name type="scientific">Holotrichia oblita</name>
    <name type="common">Chafer beetle</name>
    <dbReference type="NCBI Taxonomy" id="644536"/>
    <lineage>
        <taxon>Eukaryota</taxon>
        <taxon>Metazoa</taxon>
        <taxon>Ecdysozoa</taxon>
        <taxon>Arthropoda</taxon>
        <taxon>Hexapoda</taxon>
        <taxon>Insecta</taxon>
        <taxon>Pterygota</taxon>
        <taxon>Neoptera</taxon>
        <taxon>Endopterygota</taxon>
        <taxon>Coleoptera</taxon>
        <taxon>Polyphaga</taxon>
        <taxon>Scarabaeiformia</taxon>
        <taxon>Scarabaeidae</taxon>
        <taxon>Melolonthinae</taxon>
        <taxon>Holotrichia</taxon>
    </lineage>
</organism>
<evidence type="ECO:0000313" key="1">
    <source>
        <dbReference type="EMBL" id="KAI4468792.1"/>
    </source>
</evidence>
<name>A0ACB9TPU1_HOLOL</name>
<proteinExistence type="predicted"/>
<sequence length="408" mass="46654">MGDYEKEQGRLLRLFEEIGTDEEYDEGEIDTIEERFETTDTEQELDSDDDITDTPHFVGKDGTKWAKDCRPKNIRTRQHNIIKVLPGPKPTTKNLKSPLEIWSAFFTDDVLNNIVQHTNKKIQSLQDNHSRERDAKTTSLPEIKALLGLLYRVIGENGLLKWQDSPQPVFQVLLILISFVLSWGEAWFLDFRVIPQEIRASQVIISTPDTERTPLIRSYVQGLQSACTESVANFYSPQGSPTGSVHRFGEQSNRSTHLTAEQVKTYKKTAAKTSTEAWELLNDDNWKIIKLNIDDDVISSLTLPNENRKIYKISALINVKPRVLLDELFYRVENIPMWDSALIESRKLEIIDEHTDITYQISAKAAGGIVASRDFISLRIWNSNDKGFLIAVTGIDYPPLPETNKYIR</sequence>
<dbReference type="EMBL" id="CM043016">
    <property type="protein sequence ID" value="KAI4468792.1"/>
    <property type="molecule type" value="Genomic_DNA"/>
</dbReference>
<comment type="caution">
    <text evidence="1">The sequence shown here is derived from an EMBL/GenBank/DDBJ whole genome shotgun (WGS) entry which is preliminary data.</text>
</comment>
<protein>
    <submittedName>
        <fullName evidence="1">Steroidogenic acute regulatory protein-like</fullName>
    </submittedName>
</protein>
<dbReference type="Proteomes" id="UP001056778">
    <property type="component" value="Chromosome 2"/>
</dbReference>
<accession>A0ACB9TPU1</accession>
<reference evidence="1" key="1">
    <citation type="submission" date="2022-04" db="EMBL/GenBank/DDBJ databases">
        <title>Chromosome-scale genome assembly of Holotrichia oblita Faldermann.</title>
        <authorList>
            <person name="Rongchong L."/>
        </authorList>
    </citation>
    <scope>NUCLEOTIDE SEQUENCE</scope>
    <source>
        <strain evidence="1">81SQS9</strain>
    </source>
</reference>